<dbReference type="GO" id="GO:0042274">
    <property type="term" value="P:ribosomal small subunit biogenesis"/>
    <property type="evidence" value="ECO:0007669"/>
    <property type="project" value="TreeGrafter"/>
</dbReference>
<evidence type="ECO:0000256" key="3">
    <source>
        <dbReference type="ARBA" id="ARBA00022730"/>
    </source>
</evidence>
<evidence type="ECO:0000256" key="5">
    <source>
        <dbReference type="ARBA" id="ARBA00022980"/>
    </source>
</evidence>
<dbReference type="Pfam" id="PF01636">
    <property type="entry name" value="APH"/>
    <property type="match status" value="1"/>
</dbReference>
<evidence type="ECO:0000259" key="12">
    <source>
        <dbReference type="SMART" id="SM00363"/>
    </source>
</evidence>
<keyword evidence="7" id="KW-0687">Ribonucleoprotein</keyword>
<dbReference type="OrthoDB" id="3356781at2759"/>
<dbReference type="CDD" id="cd00165">
    <property type="entry name" value="S4"/>
    <property type="match status" value="1"/>
</dbReference>
<dbReference type="InterPro" id="IPR002575">
    <property type="entry name" value="Aminoglycoside_PTrfase"/>
</dbReference>
<dbReference type="InterPro" id="IPR002942">
    <property type="entry name" value="S4_RNA-bd"/>
</dbReference>
<dbReference type="GO" id="GO:0019843">
    <property type="term" value="F:rRNA binding"/>
    <property type="evidence" value="ECO:0007669"/>
    <property type="project" value="UniProtKB-KW"/>
</dbReference>
<dbReference type="EMBL" id="PDNB01000207">
    <property type="protein sequence ID" value="PGG99278.1"/>
    <property type="molecule type" value="Genomic_DNA"/>
</dbReference>
<evidence type="ECO:0000256" key="6">
    <source>
        <dbReference type="ARBA" id="ARBA00023128"/>
    </source>
</evidence>
<evidence type="ECO:0000256" key="1">
    <source>
        <dbReference type="ARBA" id="ARBA00004173"/>
    </source>
</evidence>
<feature type="compositionally biased region" description="Low complexity" evidence="11">
    <location>
        <begin position="337"/>
        <end position="350"/>
    </location>
</feature>
<reference evidence="13 14" key="1">
    <citation type="submission" date="2017-10" db="EMBL/GenBank/DDBJ databases">
        <title>Comparative genomics in systemic dimorphic fungi from Ajellomycetaceae.</title>
        <authorList>
            <person name="Munoz J.F."/>
            <person name="Mcewen J.G."/>
            <person name="Clay O.K."/>
            <person name="Cuomo C.A."/>
        </authorList>
    </citation>
    <scope>NUCLEOTIDE SEQUENCE [LARGE SCALE GENOMIC DNA]</scope>
    <source>
        <strain evidence="13 14">UAMH5409</strain>
    </source>
</reference>
<dbReference type="InterPro" id="IPR036986">
    <property type="entry name" value="S4_RNA-bd_sf"/>
</dbReference>
<dbReference type="PANTHER" id="PTHR11831:SF4">
    <property type="entry name" value="SMALL RIBOSOMAL SUBUNIT PROTEIN US4M"/>
    <property type="match status" value="1"/>
</dbReference>
<evidence type="ECO:0000256" key="2">
    <source>
        <dbReference type="ARBA" id="ARBA00007465"/>
    </source>
</evidence>
<dbReference type="FunFam" id="3.10.290.10:FF:000025">
    <property type="entry name" value="30S ribosomal subunit S4"/>
    <property type="match status" value="1"/>
</dbReference>
<comment type="subcellular location">
    <subcellularLocation>
        <location evidence="1">Mitochondrion</location>
    </subcellularLocation>
</comment>
<dbReference type="Proteomes" id="UP000223968">
    <property type="component" value="Unassembled WGS sequence"/>
</dbReference>
<organism evidence="13 14">
    <name type="scientific">Helicocarpus griseus UAMH5409</name>
    <dbReference type="NCBI Taxonomy" id="1447875"/>
    <lineage>
        <taxon>Eukaryota</taxon>
        <taxon>Fungi</taxon>
        <taxon>Dikarya</taxon>
        <taxon>Ascomycota</taxon>
        <taxon>Pezizomycotina</taxon>
        <taxon>Eurotiomycetes</taxon>
        <taxon>Eurotiomycetidae</taxon>
        <taxon>Onygenales</taxon>
        <taxon>Ajellomycetaceae</taxon>
        <taxon>Helicocarpus</taxon>
    </lineage>
</organism>
<dbReference type="PROSITE" id="PS00632">
    <property type="entry name" value="RIBOSOMAL_S4"/>
    <property type="match status" value="1"/>
</dbReference>
<feature type="region of interest" description="Disordered" evidence="11">
    <location>
        <begin position="276"/>
        <end position="312"/>
    </location>
</feature>
<feature type="region of interest" description="Disordered" evidence="11">
    <location>
        <begin position="325"/>
        <end position="393"/>
    </location>
</feature>
<feature type="compositionally biased region" description="Gly residues" evidence="11">
    <location>
        <begin position="98"/>
        <end position="107"/>
    </location>
</feature>
<dbReference type="SUPFAM" id="SSF55174">
    <property type="entry name" value="Alpha-L RNA-binding motif"/>
    <property type="match status" value="1"/>
</dbReference>
<name>A0A2B7WRS6_9EURO</name>
<feature type="domain" description="RNA-binding S4" evidence="12">
    <location>
        <begin position="125"/>
        <end position="185"/>
    </location>
</feature>
<dbReference type="AlphaFoldDB" id="A0A2B7WRS6"/>
<dbReference type="SMART" id="SM00363">
    <property type="entry name" value="S4"/>
    <property type="match status" value="1"/>
</dbReference>
<dbReference type="Gene3D" id="3.10.290.10">
    <property type="entry name" value="RNA-binding S4 domain"/>
    <property type="match status" value="1"/>
</dbReference>
<protein>
    <recommendedName>
        <fullName evidence="9">Small ribosomal subunit protein uS4m</fullName>
    </recommendedName>
</protein>
<feature type="compositionally biased region" description="Polar residues" evidence="11">
    <location>
        <begin position="364"/>
        <end position="378"/>
    </location>
</feature>
<keyword evidence="14" id="KW-1185">Reference proteome</keyword>
<evidence type="ECO:0000256" key="9">
    <source>
        <dbReference type="ARBA" id="ARBA00071419"/>
    </source>
</evidence>
<feature type="compositionally biased region" description="Basic residues" evidence="11">
    <location>
        <begin position="193"/>
        <end position="202"/>
    </location>
</feature>
<comment type="function">
    <text evidence="8">Component of the mitochondrial ribosome (mitoribosome), a dedicated translation machinery responsible for the synthesis of mitochondrial genome-encoded proteins, including at least some of the essential transmembrane subunits of the mitochondrial respiratory chain. The mitoribosomes are attached to the mitochondrial inner membrane and translation products are cotranslationally integrated into the membrane.</text>
</comment>
<feature type="compositionally biased region" description="Basic and acidic residues" evidence="11">
    <location>
        <begin position="251"/>
        <end position="261"/>
    </location>
</feature>
<feature type="region of interest" description="Disordered" evidence="11">
    <location>
        <begin position="89"/>
        <end position="110"/>
    </location>
</feature>
<keyword evidence="4 10" id="KW-0694">RNA-binding</keyword>
<evidence type="ECO:0000256" key="7">
    <source>
        <dbReference type="ARBA" id="ARBA00023274"/>
    </source>
</evidence>
<evidence type="ECO:0000313" key="13">
    <source>
        <dbReference type="EMBL" id="PGG99278.1"/>
    </source>
</evidence>
<dbReference type="Pfam" id="PF01479">
    <property type="entry name" value="S4"/>
    <property type="match status" value="1"/>
</dbReference>
<dbReference type="SUPFAM" id="SSF56112">
    <property type="entry name" value="Protein kinase-like (PK-like)"/>
    <property type="match status" value="1"/>
</dbReference>
<dbReference type="GO" id="GO:0003735">
    <property type="term" value="F:structural constituent of ribosome"/>
    <property type="evidence" value="ECO:0007669"/>
    <property type="project" value="TreeGrafter"/>
</dbReference>
<gene>
    <name evidence="13" type="ORF">AJ79_08584</name>
</gene>
<feature type="compositionally biased region" description="Polar residues" evidence="11">
    <location>
        <begin position="279"/>
        <end position="292"/>
    </location>
</feature>
<dbReference type="STRING" id="1447875.A0A2B7WRS6"/>
<sequence length="731" mass="81797">MRTNPYKLMKGVRRPARILQSWNKVNLYNLKNAMLPPTNAKTFFQQKWLAKSLARTYHGEQVRETQWEKMFSRRLRSVVPMDANYLARNDGSNESAGRGAGLEGVGRGKAPPTPYMQMTFAPLERRLDVAIFRALFASSTRQARQFVIHGSVTVNGKKMRYPGYLLNPGDMFQVDPERVMFATGAPKDPQQRRSGRRRRGRKPAATEEPANEEPANEDSAEAKAEKASASESAEEAGESAESAEQSAENAEEQKKLSPEEARNTLTRLLVQAKDILSNKDLSAPSQRQNLNNFRKGVRQVLSSSSDASSNTNVVEDLESQFLRLKALAEAPAPPSPSSNQEPESQSESPQKPTPTPSTLPESVLPSSTNPPTSAVNLNSSSPKQTSSPSTPQDPVLTAALKQAIENPSKPLDKSTLPSRITEEDLAVLRRALSQMHENPIDSLKPYATPWRPRDYMSAFAFIPRYLEVNQNICAAVYVRHPVARPGRSEVPSPYPESINGAAFTWNFKLETIMIRDKLLPLIGILMADSGCWRTTGRIYTYSPTSFTKRELRPHERKGNKFGEILNCRGPQSVFRTNMMLSDSSPPTQQSRCRKEEALSNTEYFITNSVLPQLRSLKSAAIGSLRGGVVIPPARITSRDKRTYWPAKVSAKPVYNFCHDDLVQHNIMINVDTLQVEAIIDWELSGFYPPEFEEPLWRMRWDDEGYHDMGAHKVDSLIDFLQDPCALGVYCV</sequence>
<comment type="similarity">
    <text evidence="2">Belongs to the universal ribosomal protein uS4 family.</text>
</comment>
<feature type="compositionally biased region" description="Acidic residues" evidence="11">
    <location>
        <begin position="209"/>
        <end position="219"/>
    </location>
</feature>
<feature type="region of interest" description="Disordered" evidence="11">
    <location>
        <begin position="182"/>
        <end position="261"/>
    </location>
</feature>
<dbReference type="PROSITE" id="PS50889">
    <property type="entry name" value="S4"/>
    <property type="match status" value="1"/>
</dbReference>
<evidence type="ECO:0000256" key="11">
    <source>
        <dbReference type="SAM" id="MobiDB-lite"/>
    </source>
</evidence>
<accession>A0A2B7WRS6</accession>
<dbReference type="PANTHER" id="PTHR11831">
    <property type="entry name" value="30S 40S RIBOSOMAL PROTEIN"/>
    <property type="match status" value="1"/>
</dbReference>
<dbReference type="GO" id="GO:0005763">
    <property type="term" value="C:mitochondrial small ribosomal subunit"/>
    <property type="evidence" value="ECO:0007669"/>
    <property type="project" value="TreeGrafter"/>
</dbReference>
<feature type="compositionally biased region" description="Low complexity" evidence="11">
    <location>
        <begin position="379"/>
        <end position="392"/>
    </location>
</feature>
<dbReference type="InterPro" id="IPR011009">
    <property type="entry name" value="Kinase-like_dom_sf"/>
</dbReference>
<feature type="compositionally biased region" description="Low complexity" evidence="11">
    <location>
        <begin position="239"/>
        <end position="248"/>
    </location>
</feature>
<keyword evidence="6" id="KW-0496">Mitochondrion</keyword>
<evidence type="ECO:0000313" key="14">
    <source>
        <dbReference type="Proteomes" id="UP000223968"/>
    </source>
</evidence>
<dbReference type="InterPro" id="IPR018079">
    <property type="entry name" value="Ribosomal_uS4_CS"/>
</dbReference>
<dbReference type="InterPro" id="IPR022801">
    <property type="entry name" value="Ribosomal_uS4"/>
</dbReference>
<evidence type="ECO:0000256" key="8">
    <source>
        <dbReference type="ARBA" id="ARBA00037226"/>
    </source>
</evidence>
<evidence type="ECO:0000256" key="10">
    <source>
        <dbReference type="PROSITE-ProRule" id="PRU00182"/>
    </source>
</evidence>
<comment type="caution">
    <text evidence="13">The sequence shown here is derived from an EMBL/GenBank/DDBJ whole genome shotgun (WGS) entry which is preliminary data.</text>
</comment>
<evidence type="ECO:0000256" key="4">
    <source>
        <dbReference type="ARBA" id="ARBA00022884"/>
    </source>
</evidence>
<keyword evidence="3 10" id="KW-0699">rRNA-binding</keyword>
<keyword evidence="5" id="KW-0689">Ribosomal protein</keyword>
<proteinExistence type="inferred from homology"/>